<keyword evidence="4" id="KW-0694">RNA-binding</keyword>
<evidence type="ECO:0000256" key="1">
    <source>
        <dbReference type="ARBA" id="ARBA00022722"/>
    </source>
</evidence>
<protein>
    <recommendedName>
        <fullName evidence="6">HD domain-containing protein</fullName>
    </recommendedName>
</protein>
<dbReference type="EMBL" id="JALNTZ010002296">
    <property type="protein sequence ID" value="KAJ3618748.1"/>
    <property type="molecule type" value="Genomic_DNA"/>
</dbReference>
<dbReference type="InterPro" id="IPR004088">
    <property type="entry name" value="KH_dom_type_1"/>
</dbReference>
<evidence type="ECO:0000259" key="6">
    <source>
        <dbReference type="PROSITE" id="PS51831"/>
    </source>
</evidence>
<keyword evidence="2" id="KW-0255">Endonuclease</keyword>
<feature type="domain" description="HD" evidence="6">
    <location>
        <begin position="287"/>
        <end position="380"/>
    </location>
</feature>
<dbReference type="NCBIfam" id="TIGR03319">
    <property type="entry name" value="RNase_Y"/>
    <property type="match status" value="1"/>
</dbReference>
<dbReference type="AlphaFoldDB" id="A0AA38M033"/>
<dbReference type="PANTHER" id="PTHR12826:SF15">
    <property type="entry name" value="RIBONUCLEASE Y"/>
    <property type="match status" value="1"/>
</dbReference>
<keyword evidence="5" id="KW-0175">Coiled coil</keyword>
<dbReference type="HAMAP" id="MF_00335">
    <property type="entry name" value="RNase_Y"/>
    <property type="match status" value="1"/>
</dbReference>
<keyword evidence="1" id="KW-0540">Nuclease</keyword>
<dbReference type="SMART" id="SM00471">
    <property type="entry name" value="HDc"/>
    <property type="match status" value="1"/>
</dbReference>
<dbReference type="GO" id="GO:0016787">
    <property type="term" value="F:hydrolase activity"/>
    <property type="evidence" value="ECO:0007669"/>
    <property type="project" value="UniProtKB-KW"/>
</dbReference>
<dbReference type="Pfam" id="PF12072">
    <property type="entry name" value="RNase_Y_N"/>
    <property type="match status" value="1"/>
</dbReference>
<dbReference type="CDD" id="cd22431">
    <property type="entry name" value="KH-I_RNaseY"/>
    <property type="match status" value="1"/>
</dbReference>
<dbReference type="SUPFAM" id="SSF54791">
    <property type="entry name" value="Eukaryotic type KH-domain (KH-domain type I)"/>
    <property type="match status" value="1"/>
</dbReference>
<evidence type="ECO:0000256" key="4">
    <source>
        <dbReference type="ARBA" id="ARBA00022884"/>
    </source>
</evidence>
<dbReference type="GO" id="GO:0003723">
    <property type="term" value="F:RNA binding"/>
    <property type="evidence" value="ECO:0007669"/>
    <property type="project" value="UniProtKB-KW"/>
</dbReference>
<evidence type="ECO:0000313" key="7">
    <source>
        <dbReference type="EMBL" id="KAJ3618748.1"/>
    </source>
</evidence>
<comment type="caution">
    <text evidence="7">The sequence shown here is derived from an EMBL/GenBank/DDBJ whole genome shotgun (WGS) entry which is preliminary data.</text>
</comment>
<proteinExistence type="inferred from homology"/>
<organism evidence="7 8">
    <name type="scientific">Zophobas morio</name>
    <dbReference type="NCBI Taxonomy" id="2755281"/>
    <lineage>
        <taxon>Eukaryota</taxon>
        <taxon>Metazoa</taxon>
        <taxon>Ecdysozoa</taxon>
        <taxon>Arthropoda</taxon>
        <taxon>Hexapoda</taxon>
        <taxon>Insecta</taxon>
        <taxon>Pterygota</taxon>
        <taxon>Neoptera</taxon>
        <taxon>Endopterygota</taxon>
        <taxon>Coleoptera</taxon>
        <taxon>Polyphaga</taxon>
        <taxon>Cucujiformia</taxon>
        <taxon>Tenebrionidae</taxon>
        <taxon>Zophobas</taxon>
    </lineage>
</organism>
<dbReference type="InterPro" id="IPR004087">
    <property type="entry name" value="KH_dom"/>
</dbReference>
<dbReference type="GO" id="GO:0006402">
    <property type="term" value="P:mRNA catabolic process"/>
    <property type="evidence" value="ECO:0007669"/>
    <property type="project" value="InterPro"/>
</dbReference>
<gene>
    <name evidence="7" type="ORF">Zmor_008760</name>
</gene>
<dbReference type="PANTHER" id="PTHR12826">
    <property type="entry name" value="RIBONUCLEASE Y"/>
    <property type="match status" value="1"/>
</dbReference>
<dbReference type="NCBIfam" id="TIGR00277">
    <property type="entry name" value="HDIG"/>
    <property type="match status" value="1"/>
</dbReference>
<evidence type="ECO:0000313" key="8">
    <source>
        <dbReference type="Proteomes" id="UP001168821"/>
    </source>
</evidence>
<evidence type="ECO:0000256" key="5">
    <source>
        <dbReference type="SAM" id="Coils"/>
    </source>
</evidence>
<dbReference type="GO" id="GO:0016020">
    <property type="term" value="C:membrane"/>
    <property type="evidence" value="ECO:0007669"/>
    <property type="project" value="InterPro"/>
</dbReference>
<sequence length="475" mass="53106">MLKKATADARRIKMEAIADTRVDLEKVKHDAEQEISEQLNNLEIAKSDFSRKRESFYRDLERLGFREEQLAESEKSNLQLQRELTMKISEVNNKMAGIANMSLDQIKSSIMENVQLELAAEINLKKEAAIIEANKKAQDVASNILISAMEKSAIDLVTSSSITKVAIPNQEMKGKIIGKEGRNIRAFEQYGGVDLLIDDTPDSIGISSFNPIRREIAARALEELIDDGRIQPVRIEEALIESEKKLNTIIEQTGNDAVKELEIYDLPDDVKFLVGKLKYRTSYNQNVLKHSMEVAKISAIIAAELKQDSYTALKAGLLHDIGKAVDYEQEGSHVALGVQILKKANMDKIIINAVESHHDDVKKESIIAEIISIADSLSAARPGARNNNVADFFVRMDEIEQLIKSFNGVKSAYVLRSGRQIRIIVDPELIDDVKLAEISQKITDAIAKNNKVPGEIVITIIREQRLTSKINSLDY</sequence>
<evidence type="ECO:0000256" key="2">
    <source>
        <dbReference type="ARBA" id="ARBA00022759"/>
    </source>
</evidence>
<dbReference type="Pfam" id="PF01966">
    <property type="entry name" value="HD"/>
    <property type="match status" value="1"/>
</dbReference>
<dbReference type="SUPFAM" id="SSF109604">
    <property type="entry name" value="HD-domain/PDEase-like"/>
    <property type="match status" value="1"/>
</dbReference>
<dbReference type="InterPro" id="IPR017705">
    <property type="entry name" value="Ribonuclease_Y"/>
</dbReference>
<dbReference type="InterPro" id="IPR006674">
    <property type="entry name" value="HD_domain"/>
</dbReference>
<feature type="coiled-coil region" evidence="5">
    <location>
        <begin position="14"/>
        <end position="48"/>
    </location>
</feature>
<dbReference type="InterPro" id="IPR036612">
    <property type="entry name" value="KH_dom_type_1_sf"/>
</dbReference>
<dbReference type="PROSITE" id="PS51831">
    <property type="entry name" value="HD"/>
    <property type="match status" value="1"/>
</dbReference>
<dbReference type="GO" id="GO:0004519">
    <property type="term" value="F:endonuclease activity"/>
    <property type="evidence" value="ECO:0007669"/>
    <property type="project" value="UniProtKB-KW"/>
</dbReference>
<dbReference type="Proteomes" id="UP001168821">
    <property type="component" value="Unassembled WGS sequence"/>
</dbReference>
<dbReference type="InterPro" id="IPR006675">
    <property type="entry name" value="HDIG_dom"/>
</dbReference>
<keyword evidence="3" id="KW-0378">Hydrolase</keyword>
<dbReference type="Gene3D" id="1.10.3210.10">
    <property type="entry name" value="Hypothetical protein af1432"/>
    <property type="match status" value="1"/>
</dbReference>
<name>A0AA38M033_9CUCU</name>
<evidence type="ECO:0000256" key="3">
    <source>
        <dbReference type="ARBA" id="ARBA00022801"/>
    </source>
</evidence>
<dbReference type="CDD" id="cd00077">
    <property type="entry name" value="HDc"/>
    <property type="match status" value="1"/>
</dbReference>
<dbReference type="InterPro" id="IPR003607">
    <property type="entry name" value="HD/PDEase_dom"/>
</dbReference>
<reference evidence="7" key="1">
    <citation type="journal article" date="2023" name="G3 (Bethesda)">
        <title>Whole genome assemblies of Zophobas morio and Tenebrio molitor.</title>
        <authorList>
            <person name="Kaur S."/>
            <person name="Stinson S.A."/>
            <person name="diCenzo G.C."/>
        </authorList>
    </citation>
    <scope>NUCLEOTIDE SEQUENCE</scope>
    <source>
        <strain evidence="7">QUZm001</strain>
    </source>
</reference>
<accession>A0AA38M033</accession>
<keyword evidence="8" id="KW-1185">Reference proteome</keyword>
<dbReference type="Pfam" id="PF00013">
    <property type="entry name" value="KH_1"/>
    <property type="match status" value="1"/>
</dbReference>
<dbReference type="SMART" id="SM00322">
    <property type="entry name" value="KH"/>
    <property type="match status" value="1"/>
</dbReference>
<dbReference type="InterPro" id="IPR022711">
    <property type="entry name" value="RNase_Y_N"/>
</dbReference>